<feature type="domain" description="BD-FAE-like" evidence="2">
    <location>
        <begin position="45"/>
        <end position="245"/>
    </location>
</feature>
<dbReference type="RefSeq" id="WP_408090390.1">
    <property type="nucleotide sequence ID" value="NZ_JBELPY010000006.1"/>
</dbReference>
<name>A0ABW8Y3H4_9FLAO</name>
<reference evidence="3 4" key="1">
    <citation type="submission" date="2024-06" db="EMBL/GenBank/DDBJ databases">
        <authorList>
            <person name="Kaempfer P."/>
            <person name="Viver T."/>
        </authorList>
    </citation>
    <scope>NUCLEOTIDE SEQUENCE [LARGE SCALE GENOMIC DNA]</scope>
    <source>
        <strain evidence="3 4">ST-37</strain>
    </source>
</reference>
<dbReference type="EMBL" id="JBELPY010000006">
    <property type="protein sequence ID" value="MFL9834518.1"/>
    <property type="molecule type" value="Genomic_DNA"/>
</dbReference>
<comment type="caution">
    <text evidence="3">The sequence shown here is derived from an EMBL/GenBank/DDBJ whole genome shotgun (WGS) entry which is preliminary data.</text>
</comment>
<dbReference type="Gene3D" id="3.40.50.1820">
    <property type="entry name" value="alpha/beta hydrolase"/>
    <property type="match status" value="1"/>
</dbReference>
<dbReference type="Proteomes" id="UP001629058">
    <property type="component" value="Unassembled WGS sequence"/>
</dbReference>
<proteinExistence type="predicted"/>
<keyword evidence="1 3" id="KW-0378">Hydrolase</keyword>
<dbReference type="PROSITE" id="PS51257">
    <property type="entry name" value="PROKAR_LIPOPROTEIN"/>
    <property type="match status" value="1"/>
</dbReference>
<dbReference type="InterPro" id="IPR049492">
    <property type="entry name" value="BD-FAE-like_dom"/>
</dbReference>
<gene>
    <name evidence="3" type="ORF">ABS765_10815</name>
</gene>
<dbReference type="PANTHER" id="PTHR48081">
    <property type="entry name" value="AB HYDROLASE SUPERFAMILY PROTEIN C4A8.06C"/>
    <property type="match status" value="1"/>
</dbReference>
<dbReference type="SUPFAM" id="SSF53474">
    <property type="entry name" value="alpha/beta-Hydrolases"/>
    <property type="match status" value="1"/>
</dbReference>
<dbReference type="PANTHER" id="PTHR48081:SF33">
    <property type="entry name" value="KYNURENINE FORMAMIDASE"/>
    <property type="match status" value="1"/>
</dbReference>
<dbReference type="Pfam" id="PF20434">
    <property type="entry name" value="BD-FAE"/>
    <property type="match status" value="1"/>
</dbReference>
<sequence>MKNLKLLFLVLIIFSCKEKTIKLNNNISFDVQKNLSYGETSAQQLDFYFPKSKDSIKGIFVIVHGGGWKAGDKSDLTRFAISMMEKFPDYAFANINYRLANNSSFILPNQTDDIDDALDFLVKKSAEMKFSPQFILLGNSAGGHLSMLYGYNSFFHSKHQTKVKAIVNIVGPADLSDPNFKNYSDYNFVEKHMIDLSKSTLTDLTNQDIPNPVYWINKNSPPTISFYGNNDQAIPLSQKKILDSVLNKNKVSNQSYEFPGGHLDWVKEKNSSFLIDKTSVFLKEIK</sequence>
<protein>
    <submittedName>
        <fullName evidence="3">Alpha/beta hydrolase</fullName>
    </submittedName>
</protein>
<accession>A0ABW8Y3H4</accession>
<evidence type="ECO:0000313" key="3">
    <source>
        <dbReference type="EMBL" id="MFL9834518.1"/>
    </source>
</evidence>
<keyword evidence="4" id="KW-1185">Reference proteome</keyword>
<evidence type="ECO:0000313" key="4">
    <source>
        <dbReference type="Proteomes" id="UP001629058"/>
    </source>
</evidence>
<organism evidence="3 4">
    <name type="scientific">Chryseobacterium terrae</name>
    <dbReference type="NCBI Taxonomy" id="3163299"/>
    <lineage>
        <taxon>Bacteria</taxon>
        <taxon>Pseudomonadati</taxon>
        <taxon>Bacteroidota</taxon>
        <taxon>Flavobacteriia</taxon>
        <taxon>Flavobacteriales</taxon>
        <taxon>Weeksellaceae</taxon>
        <taxon>Chryseobacterium group</taxon>
        <taxon>Chryseobacterium</taxon>
    </lineage>
</organism>
<dbReference type="InterPro" id="IPR029058">
    <property type="entry name" value="AB_hydrolase_fold"/>
</dbReference>
<dbReference type="GO" id="GO:0016787">
    <property type="term" value="F:hydrolase activity"/>
    <property type="evidence" value="ECO:0007669"/>
    <property type="project" value="UniProtKB-KW"/>
</dbReference>
<evidence type="ECO:0000259" key="2">
    <source>
        <dbReference type="Pfam" id="PF20434"/>
    </source>
</evidence>
<dbReference type="InterPro" id="IPR050300">
    <property type="entry name" value="GDXG_lipolytic_enzyme"/>
</dbReference>
<evidence type="ECO:0000256" key="1">
    <source>
        <dbReference type="ARBA" id="ARBA00022801"/>
    </source>
</evidence>